<reference evidence="3" key="2">
    <citation type="submission" date="2025-08" db="UniProtKB">
        <authorList>
            <consortium name="RefSeq"/>
        </authorList>
    </citation>
    <scope>IDENTIFICATION</scope>
    <source>
        <strain evidence="3">14028-0561.14</strain>
        <tissue evidence="3">Whole fly</tissue>
    </source>
</reference>
<dbReference type="GeneID" id="138928104"/>
<evidence type="ECO:0000256" key="1">
    <source>
        <dbReference type="SAM" id="MobiDB-lite"/>
    </source>
</evidence>
<protein>
    <submittedName>
        <fullName evidence="3">Uncharacterized protein</fullName>
    </submittedName>
</protein>
<sequence>MKASSTSRHYSRRCSTLYTLRAYTNLGDSPCCCRRSWSARRRSNSPPMPGNLATRLSLSRPWSAVYSPLHAANTIRRPGLASAGRSYSAHGPRNTETTVDPEGPRRCFFWRRPPSDIWIAVRRLSAAARLETIRRRRPSQRGRCVASEVSVVISSDPPPPAGTLDTLPRRLPPPGVWV</sequence>
<evidence type="ECO:0000313" key="3">
    <source>
        <dbReference type="RefSeq" id="XP_070140526.1"/>
    </source>
</evidence>
<dbReference type="RefSeq" id="XP_070140526.1">
    <property type="nucleotide sequence ID" value="XM_070284425.1"/>
</dbReference>
<reference evidence="2" key="1">
    <citation type="submission" date="2025-05" db="UniProtKB">
        <authorList>
            <consortium name="RefSeq"/>
        </authorList>
    </citation>
    <scope>NUCLEOTIDE SEQUENCE [LARGE SCALE GENOMIC DNA]</scope>
    <source>
        <strain evidence="2">14028-0561.14</strain>
    </source>
</reference>
<keyword evidence="2" id="KW-1185">Reference proteome</keyword>
<gene>
    <name evidence="3" type="primary">LOC138928104</name>
</gene>
<accession>A0ABM4GCU3</accession>
<feature type="region of interest" description="Disordered" evidence="1">
    <location>
        <begin position="82"/>
        <end position="102"/>
    </location>
</feature>
<dbReference type="Proteomes" id="UP001652661">
    <property type="component" value="Chromosome 2R"/>
</dbReference>
<name>A0ABM4GCU3_DROKI</name>
<evidence type="ECO:0000313" key="2">
    <source>
        <dbReference type="Proteomes" id="UP001652661"/>
    </source>
</evidence>
<proteinExistence type="predicted"/>
<organism evidence="2 3">
    <name type="scientific">Drosophila kikkawai</name>
    <name type="common">Fruit fly</name>
    <dbReference type="NCBI Taxonomy" id="30033"/>
    <lineage>
        <taxon>Eukaryota</taxon>
        <taxon>Metazoa</taxon>
        <taxon>Ecdysozoa</taxon>
        <taxon>Arthropoda</taxon>
        <taxon>Hexapoda</taxon>
        <taxon>Insecta</taxon>
        <taxon>Pterygota</taxon>
        <taxon>Neoptera</taxon>
        <taxon>Endopterygota</taxon>
        <taxon>Diptera</taxon>
        <taxon>Brachycera</taxon>
        <taxon>Muscomorpha</taxon>
        <taxon>Ephydroidea</taxon>
        <taxon>Drosophilidae</taxon>
        <taxon>Drosophila</taxon>
        <taxon>Sophophora</taxon>
    </lineage>
</organism>